<sequence>MPPPRSPLRYDRTGTTPHDGLDIRWYERGPEEAEITVLYVHGFNISSAEFVLQVEALSALPVRQLLVDLRGHGGTGPAPPHMCQVDDAADDIREVLRDRGVAGPLIVVGHSLGGPVSLSLMRRYAHELDLAGAVLISAAVEPFAEQGMPQVLAGWVGSLLEGLYEASPRLMKRLLALGTRLLVPVLACGFYFRPVGYAVVKFHAAMIQRTPLDTYAGYFDDLLEHSELGAADVLATIPGYILVGSHDAVAPISQSTKLHEIWPRAYLQILPESGHMPPFDAPGAVSTAIERLVRMTACQNRGSEHSSHA</sequence>
<organism evidence="2 3">
    <name type="scientific">Corynebacterium timonense</name>
    <dbReference type="NCBI Taxonomy" id="441500"/>
    <lineage>
        <taxon>Bacteria</taxon>
        <taxon>Bacillati</taxon>
        <taxon>Actinomycetota</taxon>
        <taxon>Actinomycetes</taxon>
        <taxon>Mycobacteriales</taxon>
        <taxon>Corynebacteriaceae</taxon>
        <taxon>Corynebacterium</taxon>
    </lineage>
</organism>
<dbReference type="EMBL" id="LT629765">
    <property type="protein sequence ID" value="SDR83559.1"/>
    <property type="molecule type" value="Genomic_DNA"/>
</dbReference>
<dbReference type="SUPFAM" id="SSF53474">
    <property type="entry name" value="alpha/beta-Hydrolases"/>
    <property type="match status" value="1"/>
</dbReference>
<protein>
    <submittedName>
        <fullName evidence="2">Pimeloyl-ACP methyl ester carboxylesterase</fullName>
    </submittedName>
</protein>
<accession>A0A1H1MC66</accession>
<evidence type="ECO:0000313" key="2">
    <source>
        <dbReference type="EMBL" id="SDR83559.1"/>
    </source>
</evidence>
<dbReference type="Pfam" id="PF00561">
    <property type="entry name" value="Abhydrolase_1"/>
    <property type="match status" value="1"/>
</dbReference>
<dbReference type="eggNOG" id="COG0596">
    <property type="taxonomic scope" value="Bacteria"/>
</dbReference>
<dbReference type="AlphaFoldDB" id="A0A1H1MC66"/>
<gene>
    <name evidence="2" type="ORF">SAMN04488539_0475</name>
</gene>
<dbReference type="STRING" id="1203190.GCA_000312345_00298"/>
<evidence type="ECO:0000313" key="3">
    <source>
        <dbReference type="Proteomes" id="UP000182237"/>
    </source>
</evidence>
<dbReference type="Gene3D" id="3.40.50.1820">
    <property type="entry name" value="alpha/beta hydrolase"/>
    <property type="match status" value="1"/>
</dbReference>
<dbReference type="Proteomes" id="UP000182237">
    <property type="component" value="Chromosome I"/>
</dbReference>
<feature type="domain" description="AB hydrolase-1" evidence="1">
    <location>
        <begin position="36"/>
        <end position="282"/>
    </location>
</feature>
<name>A0A1H1MC66_9CORY</name>
<dbReference type="GO" id="GO:0003824">
    <property type="term" value="F:catalytic activity"/>
    <property type="evidence" value="ECO:0007669"/>
    <property type="project" value="UniProtKB-ARBA"/>
</dbReference>
<reference evidence="2 3" key="1">
    <citation type="submission" date="2016-10" db="EMBL/GenBank/DDBJ databases">
        <authorList>
            <person name="de Groot N.N."/>
        </authorList>
    </citation>
    <scope>NUCLEOTIDE SEQUENCE [LARGE SCALE GENOMIC DNA]</scope>
    <source>
        <strain evidence="2 3">DSM 45434</strain>
    </source>
</reference>
<dbReference type="InterPro" id="IPR050266">
    <property type="entry name" value="AB_hydrolase_sf"/>
</dbReference>
<dbReference type="InterPro" id="IPR000073">
    <property type="entry name" value="AB_hydrolase_1"/>
</dbReference>
<dbReference type="RefSeq" id="WP_019193167.1">
    <property type="nucleotide sequence ID" value="NZ_LT629765.1"/>
</dbReference>
<proteinExistence type="predicted"/>
<keyword evidence="3" id="KW-1185">Reference proteome</keyword>
<evidence type="ECO:0000259" key="1">
    <source>
        <dbReference type="Pfam" id="PF00561"/>
    </source>
</evidence>
<dbReference type="InterPro" id="IPR029058">
    <property type="entry name" value="AB_hydrolase_fold"/>
</dbReference>
<dbReference type="PANTHER" id="PTHR43798">
    <property type="entry name" value="MONOACYLGLYCEROL LIPASE"/>
    <property type="match status" value="1"/>
</dbReference>